<dbReference type="CDD" id="cd02042">
    <property type="entry name" value="ParAB_family"/>
    <property type="match status" value="1"/>
</dbReference>
<gene>
    <name evidence="2" type="ORF">MF646_06805</name>
</gene>
<name>A0A9X2CR53_9BACI</name>
<dbReference type="PANTHER" id="PTHR13696:SF99">
    <property type="entry name" value="COBYRINIC ACID AC-DIAMIDE SYNTHASE"/>
    <property type="match status" value="1"/>
</dbReference>
<dbReference type="Pfam" id="PF13614">
    <property type="entry name" value="AAA_31"/>
    <property type="match status" value="1"/>
</dbReference>
<protein>
    <submittedName>
        <fullName evidence="2">AAA family ATPase</fullName>
    </submittedName>
</protein>
<evidence type="ECO:0000259" key="1">
    <source>
        <dbReference type="Pfam" id="PF13614"/>
    </source>
</evidence>
<evidence type="ECO:0000313" key="3">
    <source>
        <dbReference type="Proteomes" id="UP001139150"/>
    </source>
</evidence>
<proteinExistence type="predicted"/>
<comment type="caution">
    <text evidence="2">The sequence shown here is derived from an EMBL/GenBank/DDBJ whole genome shotgun (WGS) entry which is preliminary data.</text>
</comment>
<evidence type="ECO:0000313" key="2">
    <source>
        <dbReference type="EMBL" id="MCL7746831.1"/>
    </source>
</evidence>
<dbReference type="Proteomes" id="UP001139150">
    <property type="component" value="Unassembled WGS sequence"/>
</dbReference>
<dbReference type="InterPro" id="IPR025669">
    <property type="entry name" value="AAA_dom"/>
</dbReference>
<dbReference type="RefSeq" id="WP_250095741.1">
    <property type="nucleotide sequence ID" value="NZ_JAKRYL010000005.1"/>
</dbReference>
<dbReference type="Gene3D" id="3.40.50.300">
    <property type="entry name" value="P-loop containing nucleotide triphosphate hydrolases"/>
    <property type="match status" value="1"/>
</dbReference>
<dbReference type="PANTHER" id="PTHR13696">
    <property type="entry name" value="P-LOOP CONTAINING NUCLEOSIDE TRIPHOSPHATE HYDROLASE"/>
    <property type="match status" value="1"/>
</dbReference>
<reference evidence="2" key="1">
    <citation type="submission" date="2022-02" db="EMBL/GenBank/DDBJ databases">
        <title>Halalkalibacter sp. nov. isolated from Lonar Lake, India.</title>
        <authorList>
            <person name="Joshi A."/>
            <person name="Thite S."/>
            <person name="Lodha T."/>
        </authorList>
    </citation>
    <scope>NUCLEOTIDE SEQUENCE</scope>
    <source>
        <strain evidence="2">MEB205</strain>
    </source>
</reference>
<keyword evidence="3" id="KW-1185">Reference proteome</keyword>
<dbReference type="SUPFAM" id="SSF52540">
    <property type="entry name" value="P-loop containing nucleoside triphosphate hydrolases"/>
    <property type="match status" value="1"/>
</dbReference>
<dbReference type="EMBL" id="JAKRYL010000005">
    <property type="protein sequence ID" value="MCL7746831.1"/>
    <property type="molecule type" value="Genomic_DNA"/>
</dbReference>
<dbReference type="InterPro" id="IPR050678">
    <property type="entry name" value="DNA_Partitioning_ATPase"/>
</dbReference>
<feature type="domain" description="AAA" evidence="1">
    <location>
        <begin position="1"/>
        <end position="207"/>
    </location>
</feature>
<dbReference type="InterPro" id="IPR027417">
    <property type="entry name" value="P-loop_NTPase"/>
</dbReference>
<accession>A0A9X2CR53</accession>
<sequence length="308" mass="35000">MTVISVMNYKGGVGKTTLSANLAAELAFRGKKVLLIDLDPQTNLTLSFLSFDEWRNYDRKGRTIKHWYDQFLDQDIDSALTELIVTPSRVNLQLQAYDSVGRLDLICSHLELINVDMELSSRLGGNTDRTIRSNYLRVMSRLKTKLDENKGEYDAVIIDCPPNFNLVTQNAMVASDFYIVPAKADYLSTLGIDTLSKHVAELTKKYNLYTSEIDHSEWRDIDPKMLGIVFTMVSYYGQKPIAVQQEYITQVKREYHCLTHFLREGQTLFAGAPEFGIPVVLKQGSSHQNIRTELVELVSEMMNLAAIK</sequence>
<organism evidence="2 3">
    <name type="scientific">Halalkalibacter alkaliphilus</name>
    <dbReference type="NCBI Taxonomy" id="2917993"/>
    <lineage>
        <taxon>Bacteria</taxon>
        <taxon>Bacillati</taxon>
        <taxon>Bacillota</taxon>
        <taxon>Bacilli</taxon>
        <taxon>Bacillales</taxon>
        <taxon>Bacillaceae</taxon>
        <taxon>Halalkalibacter</taxon>
    </lineage>
</organism>
<dbReference type="AlphaFoldDB" id="A0A9X2CR53"/>